<name>A0A7X0WTY0_9LIST</name>
<accession>A0A7X0WTY0</accession>
<dbReference type="Pfam" id="PF10592">
    <property type="entry name" value="AIPR"/>
    <property type="match status" value="1"/>
</dbReference>
<feature type="domain" description="Abortive phage infection protein C-terminal" evidence="1">
    <location>
        <begin position="279"/>
        <end position="519"/>
    </location>
</feature>
<sequence>MEGLFMGSRTEINNPIIESYVSDFIEEYELSNNIVRDQHSVFEMYINNLVLSLYGNDPIASYEDMETGTAFGIDGVAILVADRLVTSIEDVDQIIDGIKKFDVEFIFTQSKTVSKFNRQDINDFFTAVRRFFNFSKCEIPEVEAQWEVAVYIYSKSSKHKKLPSLSMIFASLSPVEIDKKDPHMSSAINLGTSDLVAKGIFDEAIDLNFIGIKEIMNFQNKLTSGLEITVSIDKQLVPYPRGEDGKIKNAYYGLIKIENFIEILTDEVGDKRTLRKGIFNDNIRYYLGSDEKIEVNSRMKEQLSGKESFLFGLLNNGVTVISDEVNINSDQLTLINYQIVNGCQTSNVIFEALDKIKEKDIYIPIRLIATEDEDSKNAIIKATNSQTALKPEQLVALLPVQKAIEKYYDTKRKQNSFLLYYERRTEQYRDDEIQKTKIVNIPFQIKATSALFLDLPHEVSGQYGKVERSTRGKLFKDLSFLNAYYVSGLAWYRVESFVRNNEEGKKFRRARWHIIMLLKYLMCPVEKIDGQVNKNAEQCSVILEGELLDELKSMKLIESCIEVIKECFKGDNILSERKLFERKETTIRLIEYAREHGYQTSKLQESRS</sequence>
<gene>
    <name evidence="2" type="ORF">HB759_14800</name>
</gene>
<dbReference type="EMBL" id="JAAROL010000007">
    <property type="protein sequence ID" value="MBC1333212.1"/>
    <property type="molecule type" value="Genomic_DNA"/>
</dbReference>
<dbReference type="Proteomes" id="UP000532866">
    <property type="component" value="Unassembled WGS sequence"/>
</dbReference>
<evidence type="ECO:0000313" key="2">
    <source>
        <dbReference type="EMBL" id="MBC1333212.1"/>
    </source>
</evidence>
<protein>
    <submittedName>
        <fullName evidence="2">AIPR family protein</fullName>
    </submittedName>
</protein>
<reference evidence="2 3" key="1">
    <citation type="submission" date="2020-03" db="EMBL/GenBank/DDBJ databases">
        <title>Soil Listeria distribution.</title>
        <authorList>
            <person name="Liao J."/>
            <person name="Wiedmann M."/>
        </authorList>
    </citation>
    <scope>NUCLEOTIDE SEQUENCE [LARGE SCALE GENOMIC DNA]</scope>
    <source>
        <strain evidence="2 3">FSL L7-1833</strain>
    </source>
</reference>
<organism evidence="2 3">
    <name type="scientific">Listeria booriae</name>
    <dbReference type="NCBI Taxonomy" id="1552123"/>
    <lineage>
        <taxon>Bacteria</taxon>
        <taxon>Bacillati</taxon>
        <taxon>Bacillota</taxon>
        <taxon>Bacilli</taxon>
        <taxon>Bacillales</taxon>
        <taxon>Listeriaceae</taxon>
        <taxon>Listeria</taxon>
    </lineage>
</organism>
<evidence type="ECO:0000259" key="1">
    <source>
        <dbReference type="Pfam" id="PF10592"/>
    </source>
</evidence>
<proteinExistence type="predicted"/>
<evidence type="ECO:0000313" key="3">
    <source>
        <dbReference type="Proteomes" id="UP000532866"/>
    </source>
</evidence>
<dbReference type="AlphaFoldDB" id="A0A7X0WTY0"/>
<comment type="caution">
    <text evidence="2">The sequence shown here is derived from an EMBL/GenBank/DDBJ whole genome shotgun (WGS) entry which is preliminary data.</text>
</comment>
<dbReference type="InterPro" id="IPR018891">
    <property type="entry name" value="AIPR_C"/>
</dbReference>